<name>M6G7M2_LEPIR</name>
<gene>
    <name evidence="1" type="ORF">LEP1GSC037_0311</name>
</gene>
<evidence type="ECO:0000313" key="2">
    <source>
        <dbReference type="Proteomes" id="UP000012128"/>
    </source>
</evidence>
<proteinExistence type="predicted"/>
<dbReference type="AlphaFoldDB" id="M6G7M2"/>
<evidence type="ECO:0000313" key="1">
    <source>
        <dbReference type="EMBL" id="EMM80993.1"/>
    </source>
</evidence>
<organism evidence="1 2">
    <name type="scientific">Leptospira interrogans str. 2006001854</name>
    <dbReference type="NCBI Taxonomy" id="1001590"/>
    <lineage>
        <taxon>Bacteria</taxon>
        <taxon>Pseudomonadati</taxon>
        <taxon>Spirochaetota</taxon>
        <taxon>Spirochaetia</taxon>
        <taxon>Leptospirales</taxon>
        <taxon>Leptospiraceae</taxon>
        <taxon>Leptospira</taxon>
    </lineage>
</organism>
<reference evidence="1 2" key="1">
    <citation type="submission" date="2013-01" db="EMBL/GenBank/DDBJ databases">
        <authorList>
            <person name="Harkins D.M."/>
            <person name="Durkin A.S."/>
            <person name="Brinkac L.M."/>
            <person name="Haft D.H."/>
            <person name="Selengut J.D."/>
            <person name="Sanka R."/>
            <person name="DePew J."/>
            <person name="Purushe J."/>
            <person name="Hospenthal D.R."/>
            <person name="Murray C.K."/>
            <person name="Pimentel G."/>
            <person name="Wasfy M."/>
            <person name="Parker T."/>
            <person name="Miller R.S."/>
            <person name="Vinetz J.M."/>
            <person name="Sutton G.G."/>
            <person name="Nierman W.C."/>
            <person name="Fouts D.E."/>
        </authorList>
    </citation>
    <scope>NUCLEOTIDE SEQUENCE [LARGE SCALE GENOMIC DNA]</scope>
    <source>
        <strain evidence="1 2">2006001854</strain>
    </source>
</reference>
<dbReference type="EMBL" id="AFLW02000159">
    <property type="protein sequence ID" value="EMM80993.1"/>
    <property type="molecule type" value="Genomic_DNA"/>
</dbReference>
<comment type="caution">
    <text evidence="1">The sequence shown here is derived from an EMBL/GenBank/DDBJ whole genome shotgun (WGS) entry which is preliminary data.</text>
</comment>
<accession>M6G7M2</accession>
<protein>
    <submittedName>
        <fullName evidence="1">Uncharacterized protein</fullName>
    </submittedName>
</protein>
<sequence length="58" mass="7093">MSFLIGSTKVNCIRSCLKKNKNRFSKTFKKIGYFFVREKEEELMYVNRFECWTDKEQI</sequence>
<dbReference type="Proteomes" id="UP000012128">
    <property type="component" value="Unassembled WGS sequence"/>
</dbReference>